<comment type="caution">
    <text evidence="2">The sequence shown here is derived from an EMBL/GenBank/DDBJ whole genome shotgun (WGS) entry which is preliminary data.</text>
</comment>
<sequence length="62" mass="7114">MKTKASFNVVIPSKAEDKKIKKLLAEVEKENKEKVVWDYKKAKHPDGSPVKHRSLPKKKKTA</sequence>
<dbReference type="AlphaFoldDB" id="A0A6H3NMH8"/>
<dbReference type="EMBL" id="RQHU01000019">
    <property type="protein sequence ID" value="TGN12818.1"/>
    <property type="molecule type" value="Genomic_DNA"/>
</dbReference>
<gene>
    <name evidence="2" type="ORF">EHR08_15840</name>
</gene>
<organism evidence="2 3">
    <name type="scientific">Leptospira bandrabouensis</name>
    <dbReference type="NCBI Taxonomy" id="2484903"/>
    <lineage>
        <taxon>Bacteria</taxon>
        <taxon>Pseudomonadati</taxon>
        <taxon>Spirochaetota</taxon>
        <taxon>Spirochaetia</taxon>
        <taxon>Leptospirales</taxon>
        <taxon>Leptospiraceae</taxon>
        <taxon>Leptospira</taxon>
    </lineage>
</organism>
<feature type="region of interest" description="Disordered" evidence="1">
    <location>
        <begin position="38"/>
        <end position="62"/>
    </location>
</feature>
<protein>
    <submittedName>
        <fullName evidence="2">Uncharacterized protein</fullName>
    </submittedName>
</protein>
<evidence type="ECO:0000256" key="1">
    <source>
        <dbReference type="SAM" id="MobiDB-lite"/>
    </source>
</evidence>
<reference evidence="2" key="1">
    <citation type="journal article" date="2019" name="PLoS Negl. Trop. Dis.">
        <title>Revisiting the worldwide diversity of Leptospira species in the environment.</title>
        <authorList>
            <person name="Vincent A.T."/>
            <person name="Schiettekatte O."/>
            <person name="Bourhy P."/>
            <person name="Veyrier F.J."/>
            <person name="Picardeau M."/>
        </authorList>
    </citation>
    <scope>NUCLEOTIDE SEQUENCE [LARGE SCALE GENOMIC DNA]</scope>
    <source>
        <strain evidence="2">201601109</strain>
    </source>
</reference>
<proteinExistence type="predicted"/>
<evidence type="ECO:0000313" key="2">
    <source>
        <dbReference type="EMBL" id="TGN12818.1"/>
    </source>
</evidence>
<keyword evidence="3" id="KW-1185">Reference proteome</keyword>
<dbReference type="RefSeq" id="WP_135744019.1">
    <property type="nucleotide sequence ID" value="NZ_RQHT01000012.1"/>
</dbReference>
<feature type="compositionally biased region" description="Basic residues" evidence="1">
    <location>
        <begin position="50"/>
        <end position="62"/>
    </location>
</feature>
<evidence type="ECO:0000313" key="3">
    <source>
        <dbReference type="Proteomes" id="UP000297649"/>
    </source>
</evidence>
<accession>A0A6H3NMH8</accession>
<name>A0A6H3NMH8_9LEPT</name>
<dbReference type="Proteomes" id="UP000297649">
    <property type="component" value="Unassembled WGS sequence"/>
</dbReference>